<comment type="similarity">
    <text evidence="1">Belongs to the sigma-70 factor family. ECF subfamily.</text>
</comment>
<organism evidence="7 8">
    <name type="scientific">Poriferisphaera corsica</name>
    <dbReference type="NCBI Taxonomy" id="2528020"/>
    <lineage>
        <taxon>Bacteria</taxon>
        <taxon>Pseudomonadati</taxon>
        <taxon>Planctomycetota</taxon>
        <taxon>Phycisphaerae</taxon>
        <taxon>Phycisphaerales</taxon>
        <taxon>Phycisphaeraceae</taxon>
        <taxon>Poriferisphaera</taxon>
    </lineage>
</organism>
<dbReference type="PANTHER" id="PTHR43133:SF25">
    <property type="entry name" value="RNA POLYMERASE SIGMA FACTOR RFAY-RELATED"/>
    <property type="match status" value="1"/>
</dbReference>
<evidence type="ECO:0000259" key="5">
    <source>
        <dbReference type="Pfam" id="PF04542"/>
    </source>
</evidence>
<name>A0A517YQU1_9BACT</name>
<dbReference type="GO" id="GO:0006352">
    <property type="term" value="P:DNA-templated transcription initiation"/>
    <property type="evidence" value="ECO:0007669"/>
    <property type="project" value="InterPro"/>
</dbReference>
<evidence type="ECO:0000256" key="4">
    <source>
        <dbReference type="ARBA" id="ARBA00023163"/>
    </source>
</evidence>
<feature type="domain" description="RNA polymerase sigma factor 70 region 4 type 2" evidence="6">
    <location>
        <begin position="120"/>
        <end position="169"/>
    </location>
</feature>
<dbReference type="InterPro" id="IPR013325">
    <property type="entry name" value="RNA_pol_sigma_r2"/>
</dbReference>
<proteinExistence type="inferred from homology"/>
<evidence type="ECO:0000256" key="2">
    <source>
        <dbReference type="ARBA" id="ARBA00023015"/>
    </source>
</evidence>
<dbReference type="InterPro" id="IPR013249">
    <property type="entry name" value="RNA_pol_sigma70_r4_t2"/>
</dbReference>
<feature type="domain" description="RNA polymerase sigma-70 region 2" evidence="5">
    <location>
        <begin position="20"/>
        <end position="83"/>
    </location>
</feature>
<dbReference type="SUPFAM" id="SSF88659">
    <property type="entry name" value="Sigma3 and sigma4 domains of RNA polymerase sigma factors"/>
    <property type="match status" value="1"/>
</dbReference>
<keyword evidence="8" id="KW-1185">Reference proteome</keyword>
<gene>
    <name evidence="7" type="primary">sigR</name>
    <name evidence="7" type="ORF">KS4_06220</name>
</gene>
<reference evidence="7 8" key="1">
    <citation type="submission" date="2019-02" db="EMBL/GenBank/DDBJ databases">
        <title>Deep-cultivation of Planctomycetes and their phenomic and genomic characterization uncovers novel biology.</title>
        <authorList>
            <person name="Wiegand S."/>
            <person name="Jogler M."/>
            <person name="Boedeker C."/>
            <person name="Pinto D."/>
            <person name="Vollmers J."/>
            <person name="Rivas-Marin E."/>
            <person name="Kohn T."/>
            <person name="Peeters S.H."/>
            <person name="Heuer A."/>
            <person name="Rast P."/>
            <person name="Oberbeckmann S."/>
            <person name="Bunk B."/>
            <person name="Jeske O."/>
            <person name="Meyerdierks A."/>
            <person name="Storesund J.E."/>
            <person name="Kallscheuer N."/>
            <person name="Luecker S."/>
            <person name="Lage O.M."/>
            <person name="Pohl T."/>
            <person name="Merkel B.J."/>
            <person name="Hornburger P."/>
            <person name="Mueller R.-W."/>
            <person name="Bruemmer F."/>
            <person name="Labrenz M."/>
            <person name="Spormann A.M."/>
            <person name="Op den Camp H."/>
            <person name="Overmann J."/>
            <person name="Amann R."/>
            <person name="Jetten M.S.M."/>
            <person name="Mascher T."/>
            <person name="Medema M.H."/>
            <person name="Devos D.P."/>
            <person name="Kaster A.-K."/>
            <person name="Ovreas L."/>
            <person name="Rohde M."/>
            <person name="Galperin M.Y."/>
            <person name="Jogler C."/>
        </authorList>
    </citation>
    <scope>NUCLEOTIDE SEQUENCE [LARGE SCALE GENOMIC DNA]</scope>
    <source>
        <strain evidence="7 8">KS4</strain>
    </source>
</reference>
<dbReference type="Pfam" id="PF08281">
    <property type="entry name" value="Sigma70_r4_2"/>
    <property type="match status" value="1"/>
</dbReference>
<dbReference type="InterPro" id="IPR013324">
    <property type="entry name" value="RNA_pol_sigma_r3/r4-like"/>
</dbReference>
<dbReference type="Gene3D" id="1.10.1740.10">
    <property type="match status" value="1"/>
</dbReference>
<dbReference type="PANTHER" id="PTHR43133">
    <property type="entry name" value="RNA POLYMERASE ECF-TYPE SIGMA FACTO"/>
    <property type="match status" value="1"/>
</dbReference>
<accession>A0A517YQU1</accession>
<dbReference type="InterPro" id="IPR036388">
    <property type="entry name" value="WH-like_DNA-bd_sf"/>
</dbReference>
<dbReference type="GO" id="GO:0003677">
    <property type="term" value="F:DNA binding"/>
    <property type="evidence" value="ECO:0007669"/>
    <property type="project" value="InterPro"/>
</dbReference>
<keyword evidence="4" id="KW-0804">Transcription</keyword>
<keyword evidence="3" id="KW-0731">Sigma factor</keyword>
<evidence type="ECO:0000256" key="1">
    <source>
        <dbReference type="ARBA" id="ARBA00010641"/>
    </source>
</evidence>
<dbReference type="Proteomes" id="UP000317369">
    <property type="component" value="Chromosome"/>
</dbReference>
<dbReference type="KEGG" id="pcor:KS4_06220"/>
<sequence>MNGNLVLESQTFRELALAEMDSVYRMAMHLSRHPDEASDLVQETYLKALKAEGRFELREQGVRPWLFKILHNNFYTRVGKRKREPTLGDDMPEQAVYGEVDEEPPAWDLASLDWEMVDDRLKKAIEELPEHYREVLLLWAVEGLKYREVAEVVGVPLGTVMSRLYRARAILSERLADLAAESGIKVGNAGGKNAGG</sequence>
<dbReference type="AlphaFoldDB" id="A0A517YQU1"/>
<dbReference type="Pfam" id="PF04542">
    <property type="entry name" value="Sigma70_r2"/>
    <property type="match status" value="1"/>
</dbReference>
<dbReference type="CDD" id="cd06171">
    <property type="entry name" value="Sigma70_r4"/>
    <property type="match status" value="1"/>
</dbReference>
<keyword evidence="2" id="KW-0805">Transcription regulation</keyword>
<evidence type="ECO:0000259" key="6">
    <source>
        <dbReference type="Pfam" id="PF08281"/>
    </source>
</evidence>
<dbReference type="SUPFAM" id="SSF88946">
    <property type="entry name" value="Sigma2 domain of RNA polymerase sigma factors"/>
    <property type="match status" value="1"/>
</dbReference>
<evidence type="ECO:0000256" key="3">
    <source>
        <dbReference type="ARBA" id="ARBA00023082"/>
    </source>
</evidence>
<dbReference type="InterPro" id="IPR039425">
    <property type="entry name" value="RNA_pol_sigma-70-like"/>
</dbReference>
<dbReference type="Gene3D" id="1.10.10.10">
    <property type="entry name" value="Winged helix-like DNA-binding domain superfamily/Winged helix DNA-binding domain"/>
    <property type="match status" value="1"/>
</dbReference>
<evidence type="ECO:0000313" key="7">
    <source>
        <dbReference type="EMBL" id="QDU32588.1"/>
    </source>
</evidence>
<dbReference type="GO" id="GO:0016987">
    <property type="term" value="F:sigma factor activity"/>
    <property type="evidence" value="ECO:0007669"/>
    <property type="project" value="UniProtKB-KW"/>
</dbReference>
<protein>
    <submittedName>
        <fullName evidence="7">ECF RNA polymerase sigma factor SigR</fullName>
    </submittedName>
</protein>
<dbReference type="NCBIfam" id="TIGR02937">
    <property type="entry name" value="sigma70-ECF"/>
    <property type="match status" value="1"/>
</dbReference>
<dbReference type="OrthoDB" id="273082at2"/>
<dbReference type="InterPro" id="IPR007627">
    <property type="entry name" value="RNA_pol_sigma70_r2"/>
</dbReference>
<dbReference type="InterPro" id="IPR014284">
    <property type="entry name" value="RNA_pol_sigma-70_dom"/>
</dbReference>
<dbReference type="EMBL" id="CP036425">
    <property type="protein sequence ID" value="QDU32588.1"/>
    <property type="molecule type" value="Genomic_DNA"/>
</dbReference>
<evidence type="ECO:0000313" key="8">
    <source>
        <dbReference type="Proteomes" id="UP000317369"/>
    </source>
</evidence>